<gene>
    <name evidence="1" type="ordered locus">AZOLI_1707</name>
</gene>
<dbReference type="HOGENOM" id="CLU_1944292_0_0_5"/>
<name>G7Z5E7_AZOL4</name>
<proteinExistence type="predicted"/>
<evidence type="ECO:0000313" key="1">
    <source>
        <dbReference type="EMBL" id="CBS86985.1"/>
    </source>
</evidence>
<reference evidence="2" key="1">
    <citation type="journal article" date="2011" name="PLoS Genet.">
        <title>Azospirillum genomes reveal transition of bacteria from aquatic to terrestrial environments.</title>
        <authorList>
            <person name="Wisniewski-Dye F."/>
            <person name="Borziak K."/>
            <person name="Khalsa-Moyers G."/>
            <person name="Alexandre G."/>
            <person name="Sukharnikov L.O."/>
            <person name="Wuichet K."/>
            <person name="Hurst G.B."/>
            <person name="McDonald W.H."/>
            <person name="Robertson J.S."/>
            <person name="Barbe V."/>
            <person name="Calteau A."/>
            <person name="Rouy Z."/>
            <person name="Mangenot S."/>
            <person name="Prigent-Combaret C."/>
            <person name="Normand P."/>
            <person name="Boyer M."/>
            <person name="Siguier P."/>
            <person name="Dessaux Y."/>
            <person name="Elmerich C."/>
            <person name="Condemine G."/>
            <person name="Krishnen G."/>
            <person name="Kennedy I."/>
            <person name="Paterson A.H."/>
            <person name="Gonzalez V."/>
            <person name="Mavingui P."/>
            <person name="Zhulin I.B."/>
        </authorList>
    </citation>
    <scope>NUCLEOTIDE SEQUENCE [LARGE SCALE GENOMIC DNA]</scope>
    <source>
        <strain evidence="2">4B</strain>
    </source>
</reference>
<dbReference type="Proteomes" id="UP000005667">
    <property type="component" value="Chromosome"/>
</dbReference>
<dbReference type="EMBL" id="FQ311868">
    <property type="protein sequence ID" value="CBS86985.1"/>
    <property type="molecule type" value="Genomic_DNA"/>
</dbReference>
<accession>G7Z5E7</accession>
<dbReference type="KEGG" id="ali:AZOLI_1707"/>
<protein>
    <submittedName>
        <fullName evidence="1">Uncharacterized protein</fullName>
    </submittedName>
</protein>
<dbReference type="RefSeq" id="WP_014247995.1">
    <property type="nucleotide sequence ID" value="NC_016622.1"/>
</dbReference>
<evidence type="ECO:0000313" key="2">
    <source>
        <dbReference type="Proteomes" id="UP000005667"/>
    </source>
</evidence>
<sequence>MANISVVNLTSGKMNLKSMIINGTSISVGQYQIARLQTVEFDYRDKDWQSFSDFIMEVETNGQTYKVDLNKDHYFGGGQYRYPGSGSKVRYILSGLSDDKKAIQINYAYNSPDLDRYKYSSDLKYLKTA</sequence>
<dbReference type="AlphaFoldDB" id="G7Z5E7"/>
<keyword evidence="2" id="KW-1185">Reference proteome</keyword>
<organism evidence="1 2">
    <name type="scientific">Azospirillum lipoferum (strain 4B)</name>
    <dbReference type="NCBI Taxonomy" id="862719"/>
    <lineage>
        <taxon>Bacteria</taxon>
        <taxon>Pseudomonadati</taxon>
        <taxon>Pseudomonadota</taxon>
        <taxon>Alphaproteobacteria</taxon>
        <taxon>Rhodospirillales</taxon>
        <taxon>Azospirillaceae</taxon>
        <taxon>Azospirillum</taxon>
    </lineage>
</organism>